<dbReference type="InterPro" id="IPR019051">
    <property type="entry name" value="Trp_biosyn_TM_oprn/chp"/>
</dbReference>
<organism evidence="3 4">
    <name type="scientific">Psychromicrobium silvestre</name>
    <dbReference type="NCBI Taxonomy" id="1645614"/>
    <lineage>
        <taxon>Bacteria</taxon>
        <taxon>Bacillati</taxon>
        <taxon>Actinomycetota</taxon>
        <taxon>Actinomycetes</taxon>
        <taxon>Micrococcales</taxon>
        <taxon>Micrococcaceae</taxon>
        <taxon>Psychromicrobium</taxon>
    </lineage>
</organism>
<dbReference type="EMBL" id="JACBYQ010000001">
    <property type="protein sequence ID" value="NYE94114.1"/>
    <property type="molecule type" value="Genomic_DNA"/>
</dbReference>
<feature type="transmembrane region" description="Helical" evidence="2">
    <location>
        <begin position="84"/>
        <end position="106"/>
    </location>
</feature>
<keyword evidence="4" id="KW-1185">Reference proteome</keyword>
<name>A0A7Y9S3Y6_9MICC</name>
<keyword evidence="2" id="KW-0812">Transmembrane</keyword>
<feature type="compositionally biased region" description="Basic and acidic residues" evidence="1">
    <location>
        <begin position="185"/>
        <end position="194"/>
    </location>
</feature>
<dbReference type="RefSeq" id="WP_179387921.1">
    <property type="nucleotide sequence ID" value="NZ_JACBYQ010000001.1"/>
</dbReference>
<evidence type="ECO:0000256" key="1">
    <source>
        <dbReference type="SAM" id="MobiDB-lite"/>
    </source>
</evidence>
<accession>A0A7Y9S3Y6</accession>
<dbReference type="Pfam" id="PF09534">
    <property type="entry name" value="Trp_oprn_chp"/>
    <property type="match status" value="1"/>
</dbReference>
<protein>
    <submittedName>
        <fullName evidence="3">Putative membrane protein (TIGR02234 family)</fullName>
    </submittedName>
</protein>
<feature type="transmembrane region" description="Helical" evidence="2">
    <location>
        <begin position="134"/>
        <end position="155"/>
    </location>
</feature>
<proteinExistence type="predicted"/>
<evidence type="ECO:0000313" key="4">
    <source>
        <dbReference type="Proteomes" id="UP000521748"/>
    </source>
</evidence>
<feature type="region of interest" description="Disordered" evidence="1">
    <location>
        <begin position="167"/>
        <end position="213"/>
    </location>
</feature>
<dbReference type="AlphaFoldDB" id="A0A7Y9S3Y6"/>
<feature type="transmembrane region" description="Helical" evidence="2">
    <location>
        <begin position="56"/>
        <end position="77"/>
    </location>
</feature>
<sequence length="213" mass="21984">MSENTRTPWYRKKNVLILLVLLFAIIVFGSTTQTWLQVQADQGVVKAADMAVQGSKAATAVTAFSVVAIAGALAASISGRVIRIAAGCVLLLASIGIAVAVLTVLANPQAAASGPVGAQIGVTGIPLQVTLSPIIWLSLGADVLLFLGAVAVLLFGRAWTGTKKYENSTAGGAKVSDEPVDDIDSWDRLSRGDDPTSGTIEDDSASHSNQENP</sequence>
<comment type="caution">
    <text evidence="3">The sequence shown here is derived from an EMBL/GenBank/DDBJ whole genome shotgun (WGS) entry which is preliminary data.</text>
</comment>
<evidence type="ECO:0000313" key="3">
    <source>
        <dbReference type="EMBL" id="NYE94114.1"/>
    </source>
</evidence>
<keyword evidence="2" id="KW-0472">Membrane</keyword>
<gene>
    <name evidence="3" type="ORF">FHU41_000335</name>
</gene>
<keyword evidence="2" id="KW-1133">Transmembrane helix</keyword>
<dbReference type="Proteomes" id="UP000521748">
    <property type="component" value="Unassembled WGS sequence"/>
</dbReference>
<reference evidence="3 4" key="1">
    <citation type="submission" date="2020-07" db="EMBL/GenBank/DDBJ databases">
        <title>Sequencing the genomes of 1000 actinobacteria strains.</title>
        <authorList>
            <person name="Klenk H.-P."/>
        </authorList>
    </citation>
    <scope>NUCLEOTIDE SEQUENCE [LARGE SCALE GENOMIC DNA]</scope>
    <source>
        <strain evidence="3 4">DSM 102047</strain>
    </source>
</reference>
<evidence type="ECO:0000256" key="2">
    <source>
        <dbReference type="SAM" id="Phobius"/>
    </source>
</evidence>